<protein>
    <submittedName>
        <fullName evidence="1">Uncharacterized protein</fullName>
    </submittedName>
</protein>
<dbReference type="Proteomes" id="UP000294530">
    <property type="component" value="Unassembled WGS sequence"/>
</dbReference>
<dbReference type="GeneID" id="94350910"/>
<dbReference type="RefSeq" id="XP_067820354.1">
    <property type="nucleotide sequence ID" value="XM_067965239.1"/>
</dbReference>
<accession>A0A976FQF9</accession>
<organism evidence="1 2">
    <name type="scientific">Bremia lactucae</name>
    <name type="common">Lettuce downy mildew</name>
    <dbReference type="NCBI Taxonomy" id="4779"/>
    <lineage>
        <taxon>Eukaryota</taxon>
        <taxon>Sar</taxon>
        <taxon>Stramenopiles</taxon>
        <taxon>Oomycota</taxon>
        <taxon>Peronosporomycetes</taxon>
        <taxon>Peronosporales</taxon>
        <taxon>Peronosporaceae</taxon>
        <taxon>Bremia</taxon>
    </lineage>
</organism>
<gene>
    <name evidence="1" type="ORF">CCR75_007175</name>
</gene>
<evidence type="ECO:0000313" key="1">
    <source>
        <dbReference type="EMBL" id="TDH70855.1"/>
    </source>
</evidence>
<comment type="caution">
    <text evidence="1">The sequence shown here is derived from an EMBL/GenBank/DDBJ whole genome shotgun (WGS) entry which is preliminary data.</text>
</comment>
<dbReference type="AlphaFoldDB" id="A0A976FQF9"/>
<dbReference type="OrthoDB" id="107303at2759"/>
<name>A0A976FQF9_BRELC</name>
<proteinExistence type="predicted"/>
<reference evidence="1 2" key="1">
    <citation type="journal article" date="2021" name="Genome Biol.">
        <title>AFLAP: assembly-free linkage analysis pipeline using k-mers from genome sequencing data.</title>
        <authorList>
            <person name="Fletcher K."/>
            <person name="Zhang L."/>
            <person name="Gil J."/>
            <person name="Han R."/>
            <person name="Cavanaugh K."/>
            <person name="Michelmore R."/>
        </authorList>
    </citation>
    <scope>NUCLEOTIDE SEQUENCE [LARGE SCALE GENOMIC DNA]</scope>
    <source>
        <strain evidence="1 2">SF5</strain>
    </source>
</reference>
<sequence length="731" mass="82897">MHQFRQLGLRVQQLCASQPAHYLSALSSATVYNPTPCSVEGAADALRFFCTEVTPPALPAVVLSQHTSSGTSRHFDSDLQSELLQCISNPGTTYSASLKAFHELRLYGTRLEESLYLSLLYKASREGRDEDVWNSYMEFVNDEKQGNVQVKRTARTTWQALTDVRMQMCRFALWAMLDMHREKAMKEFYQREIVGRYNHQGVHEADALNFLLRMECTNKVMEEQERELRLRVETLLNSLEKLKMHTSYSSAHSLVRLILHRPEFFVLASADKELSREDLKALGGTKGCAEATGEMIIEYFERFPCAMALDSKRISIAVSSAAAAGQHDAAKLLLKFGLRHCVPVDAGSFAHVVESAPDDTKRLKIAELYVHAKECGLVSRIEGLDSSIVNYLLHYAILDGNYKHMMELLHEMQLCRNLMSNRTLRELFKSIAQFRANIRGKGKQIDANQRLNECPTIKELFERFPNVIPCTVHSFSQGILQSLHGGDLSVALGLMHAAHRHQDVKLRPEIYSQLLYPLLAGGQRGGDELSDASVFERLRVERCFDKQYPKQRAHLNSLIVNICQSNNDFLTLLVCLDRWQAQGHQPMSRRVTMRVFEVISKQIQQVQDESQATLPQTVFVVKDMELSYLAFLMRYRTIVTWDAWTIERAIIRSRTSGLGADVAALLTEAHSCGMVVNSTAYVLSLHVLEELGQHSAIVNCVEKMKANKLWEKAIRKDAKVQAILTRAEEKL</sequence>
<dbReference type="EMBL" id="SHOA02000001">
    <property type="protein sequence ID" value="TDH70855.1"/>
    <property type="molecule type" value="Genomic_DNA"/>
</dbReference>
<keyword evidence="2" id="KW-1185">Reference proteome</keyword>
<dbReference type="KEGG" id="blac:94350910"/>
<evidence type="ECO:0000313" key="2">
    <source>
        <dbReference type="Proteomes" id="UP000294530"/>
    </source>
</evidence>